<dbReference type="SUPFAM" id="SSF50494">
    <property type="entry name" value="Trypsin-like serine proteases"/>
    <property type="match status" value="1"/>
</dbReference>
<evidence type="ECO:0000313" key="2">
    <source>
        <dbReference type="Proteomes" id="UP000789759"/>
    </source>
</evidence>
<keyword evidence="2" id="KW-1185">Reference proteome</keyword>
<dbReference type="EMBL" id="CAJVQA010004452">
    <property type="protein sequence ID" value="CAG8599250.1"/>
    <property type="molecule type" value="Genomic_DNA"/>
</dbReference>
<evidence type="ECO:0000313" key="1">
    <source>
        <dbReference type="EMBL" id="CAG8599250.1"/>
    </source>
</evidence>
<comment type="caution">
    <text evidence="1">The sequence shown here is derived from an EMBL/GenBank/DDBJ whole genome shotgun (WGS) entry which is preliminary data.</text>
</comment>
<dbReference type="AlphaFoldDB" id="A0A9N9CHP1"/>
<dbReference type="InterPro" id="IPR043504">
    <property type="entry name" value="Peptidase_S1_PA_chymotrypsin"/>
</dbReference>
<name>A0A9N9CHP1_9GLOM</name>
<proteinExistence type="predicted"/>
<protein>
    <submittedName>
        <fullName evidence="1">17805_t:CDS:1</fullName>
    </submittedName>
</protein>
<dbReference type="InterPro" id="IPR009003">
    <property type="entry name" value="Peptidase_S1_PA"/>
</dbReference>
<dbReference type="OrthoDB" id="2345133at2759"/>
<sequence length="402" mass="45919">MLYAYKEPLAKLWKVNNTKIPTLLRHEKNLMIVDKLLQPFLEKHSTSFGGTFINVPKNRIIINVVGKVNKTMKDIIKSTVRSYRHRPKLVYRKVNNSLAALRYTFDQVSNLAERFKPLDITCYINIKLNYVVLQSFPSHDKQNGMFFDAVKQIRQYNETIHFSRSDGIQSSDIKVDSMKIDNINTSILGGDGLYNKQDHRTCSLGLWAKSNDLKSDYFVTAGHCSNSNNTSFYYYPWNTTGHSTYIGYMRFWRTHPLDVGLILINNDKIINFINTTMNSTIIIRNTDSKKNKLLISYNDVAVSSHGAHICKSGHTTHVTCGHVLGFNGFFTNLKKELKSPITFSTAISGHGDSGGTVFSYNQDFKHVHINGIHMTGNPQGYLPAEIIVRNFNLKLMWNYLLN</sequence>
<dbReference type="Proteomes" id="UP000789759">
    <property type="component" value="Unassembled WGS sequence"/>
</dbReference>
<dbReference type="Gene3D" id="2.40.10.10">
    <property type="entry name" value="Trypsin-like serine proteases"/>
    <property type="match status" value="2"/>
</dbReference>
<dbReference type="CDD" id="cd21112">
    <property type="entry name" value="alphaLP-like"/>
    <property type="match status" value="1"/>
</dbReference>
<gene>
    <name evidence="1" type="ORF">CPELLU_LOCUS6912</name>
</gene>
<organism evidence="1 2">
    <name type="scientific">Cetraspora pellucida</name>
    <dbReference type="NCBI Taxonomy" id="1433469"/>
    <lineage>
        <taxon>Eukaryota</taxon>
        <taxon>Fungi</taxon>
        <taxon>Fungi incertae sedis</taxon>
        <taxon>Mucoromycota</taxon>
        <taxon>Glomeromycotina</taxon>
        <taxon>Glomeromycetes</taxon>
        <taxon>Diversisporales</taxon>
        <taxon>Gigasporaceae</taxon>
        <taxon>Cetraspora</taxon>
    </lineage>
</organism>
<reference evidence="1" key="1">
    <citation type="submission" date="2021-06" db="EMBL/GenBank/DDBJ databases">
        <authorList>
            <person name="Kallberg Y."/>
            <person name="Tangrot J."/>
            <person name="Rosling A."/>
        </authorList>
    </citation>
    <scope>NUCLEOTIDE SEQUENCE</scope>
    <source>
        <strain evidence="1">FL966</strain>
    </source>
</reference>
<accession>A0A9N9CHP1</accession>